<comment type="caution">
    <text evidence="2">The sequence shown here is derived from an EMBL/GenBank/DDBJ whole genome shotgun (WGS) entry which is preliminary data.</text>
</comment>
<accession>A0A426ZYW7</accession>
<sequence length="106" mass="11426">MRLNRVELFYALVAAIGNESRCCLRGRGSHMQAVCMQRWLAMTRPLVGATGLGLATCKGRPAAAKPPVWGDRPQGQQPARANRQREARKGCRPRPALPPAGAAVPV</sequence>
<evidence type="ECO:0000313" key="2">
    <source>
        <dbReference type="EMBL" id="RRT69176.1"/>
    </source>
</evidence>
<feature type="region of interest" description="Disordered" evidence="1">
    <location>
        <begin position="61"/>
        <end position="106"/>
    </location>
</feature>
<reference evidence="2 3" key="1">
    <citation type="journal article" date="2014" name="Agronomy (Basel)">
        <title>A Draft Genome Sequence for Ensete ventricosum, the Drought-Tolerant Tree Against Hunger.</title>
        <authorList>
            <person name="Harrison J."/>
            <person name="Moore K.A."/>
            <person name="Paszkiewicz K."/>
            <person name="Jones T."/>
            <person name="Grant M."/>
            <person name="Ambacheew D."/>
            <person name="Muzemil S."/>
            <person name="Studholme D.J."/>
        </authorList>
    </citation>
    <scope>NUCLEOTIDE SEQUENCE [LARGE SCALE GENOMIC DNA]</scope>
</reference>
<dbReference type="AlphaFoldDB" id="A0A426ZYW7"/>
<dbReference type="Proteomes" id="UP000287651">
    <property type="component" value="Unassembled WGS sequence"/>
</dbReference>
<organism evidence="2 3">
    <name type="scientific">Ensete ventricosum</name>
    <name type="common">Abyssinian banana</name>
    <name type="synonym">Musa ensete</name>
    <dbReference type="NCBI Taxonomy" id="4639"/>
    <lineage>
        <taxon>Eukaryota</taxon>
        <taxon>Viridiplantae</taxon>
        <taxon>Streptophyta</taxon>
        <taxon>Embryophyta</taxon>
        <taxon>Tracheophyta</taxon>
        <taxon>Spermatophyta</taxon>
        <taxon>Magnoliopsida</taxon>
        <taxon>Liliopsida</taxon>
        <taxon>Zingiberales</taxon>
        <taxon>Musaceae</taxon>
        <taxon>Ensete</taxon>
    </lineage>
</organism>
<feature type="non-terminal residue" evidence="2">
    <location>
        <position position="106"/>
    </location>
</feature>
<gene>
    <name evidence="2" type="ORF">B296_00001940</name>
</gene>
<evidence type="ECO:0000256" key="1">
    <source>
        <dbReference type="SAM" id="MobiDB-lite"/>
    </source>
</evidence>
<protein>
    <submittedName>
        <fullName evidence="2">Uncharacterized protein</fullName>
    </submittedName>
</protein>
<proteinExistence type="predicted"/>
<name>A0A426ZYW7_ENSVE</name>
<dbReference type="EMBL" id="AMZH03004435">
    <property type="protein sequence ID" value="RRT69176.1"/>
    <property type="molecule type" value="Genomic_DNA"/>
</dbReference>
<evidence type="ECO:0000313" key="3">
    <source>
        <dbReference type="Proteomes" id="UP000287651"/>
    </source>
</evidence>